<evidence type="ECO:0000256" key="1">
    <source>
        <dbReference type="SAM" id="MobiDB-lite"/>
    </source>
</evidence>
<dbReference type="AlphaFoldDB" id="A0A540MH01"/>
<evidence type="ECO:0000313" key="3">
    <source>
        <dbReference type="Proteomes" id="UP000315295"/>
    </source>
</evidence>
<protein>
    <submittedName>
        <fullName evidence="2">Uncharacterized protein</fullName>
    </submittedName>
</protein>
<dbReference type="EMBL" id="VIEB01000262">
    <property type="protein sequence ID" value="TQD97842.1"/>
    <property type="molecule type" value="Genomic_DNA"/>
</dbReference>
<reference evidence="2 3" key="1">
    <citation type="journal article" date="2019" name="G3 (Bethesda)">
        <title>Sequencing of a Wild Apple (Malus baccata) Genome Unravels the Differences Between Cultivated and Wild Apple Species Regarding Disease Resistance and Cold Tolerance.</title>
        <authorList>
            <person name="Chen X."/>
        </authorList>
    </citation>
    <scope>NUCLEOTIDE SEQUENCE [LARGE SCALE GENOMIC DNA]</scope>
    <source>
        <strain evidence="3">cv. Shandingzi</strain>
        <tissue evidence="2">Leaves</tissue>
    </source>
</reference>
<keyword evidence="3" id="KW-1185">Reference proteome</keyword>
<gene>
    <name evidence="2" type="ORF">C1H46_016537</name>
</gene>
<organism evidence="2 3">
    <name type="scientific">Malus baccata</name>
    <name type="common">Siberian crab apple</name>
    <name type="synonym">Pyrus baccata</name>
    <dbReference type="NCBI Taxonomy" id="106549"/>
    <lineage>
        <taxon>Eukaryota</taxon>
        <taxon>Viridiplantae</taxon>
        <taxon>Streptophyta</taxon>
        <taxon>Embryophyta</taxon>
        <taxon>Tracheophyta</taxon>
        <taxon>Spermatophyta</taxon>
        <taxon>Magnoliopsida</taxon>
        <taxon>eudicotyledons</taxon>
        <taxon>Gunneridae</taxon>
        <taxon>Pentapetalae</taxon>
        <taxon>rosids</taxon>
        <taxon>fabids</taxon>
        <taxon>Rosales</taxon>
        <taxon>Rosaceae</taxon>
        <taxon>Amygdaloideae</taxon>
        <taxon>Maleae</taxon>
        <taxon>Malus</taxon>
    </lineage>
</organism>
<evidence type="ECO:0000313" key="2">
    <source>
        <dbReference type="EMBL" id="TQD97842.1"/>
    </source>
</evidence>
<dbReference type="Proteomes" id="UP000315295">
    <property type="component" value="Unassembled WGS sequence"/>
</dbReference>
<feature type="compositionally biased region" description="Basic residues" evidence="1">
    <location>
        <begin position="41"/>
        <end position="50"/>
    </location>
</feature>
<accession>A0A540MH01</accession>
<comment type="caution">
    <text evidence="2">The sequence shown here is derived from an EMBL/GenBank/DDBJ whole genome shotgun (WGS) entry which is preliminary data.</text>
</comment>
<sequence>MRKEPLTSPSQHRHHMSRARQQNQLHTTMRKEPLSSPSQRSGHKPGPHLHRTSELRCVQK</sequence>
<feature type="region of interest" description="Disordered" evidence="1">
    <location>
        <begin position="1"/>
        <end position="60"/>
    </location>
</feature>
<name>A0A540MH01_MALBA</name>
<proteinExistence type="predicted"/>